<evidence type="ECO:0000313" key="1">
    <source>
        <dbReference type="EMBL" id="ERI11389.1"/>
    </source>
</evidence>
<dbReference type="EMBL" id="AWSJ01000040">
    <property type="protein sequence ID" value="ERI11389.1"/>
    <property type="molecule type" value="Genomic_DNA"/>
</dbReference>
<dbReference type="PATRIC" id="fig|649747.3.peg.475"/>
<organism evidence="1 2">
    <name type="scientific">Aneurinibacillus aneurinilyticus ATCC 12856</name>
    <dbReference type="NCBI Taxonomy" id="649747"/>
    <lineage>
        <taxon>Bacteria</taxon>
        <taxon>Bacillati</taxon>
        <taxon>Bacillota</taxon>
        <taxon>Bacilli</taxon>
        <taxon>Bacillales</taxon>
        <taxon>Paenibacillaceae</taxon>
        <taxon>Aneurinibacillus group</taxon>
        <taxon>Aneurinibacillus</taxon>
    </lineage>
</organism>
<evidence type="ECO:0000313" key="2">
    <source>
        <dbReference type="Proteomes" id="UP000016511"/>
    </source>
</evidence>
<dbReference type="Proteomes" id="UP000016511">
    <property type="component" value="Unassembled WGS sequence"/>
</dbReference>
<proteinExistence type="predicted"/>
<name>U1WS08_ANEAE</name>
<comment type="caution">
    <text evidence="1">The sequence shown here is derived from an EMBL/GenBank/DDBJ whole genome shotgun (WGS) entry which is preliminary data.</text>
</comment>
<protein>
    <submittedName>
        <fullName evidence="1">Uncharacterized protein</fullName>
    </submittedName>
</protein>
<accession>U1WS08</accession>
<sequence length="74" mass="8820">MYLMNSIGYFEIDPLFLVEGIQVAEKENYHLIRIRNLNPQTDLKCHLDFSSFDNKTFINMSCIIRNHKDLKELK</sequence>
<reference evidence="1 2" key="1">
    <citation type="submission" date="2013-08" db="EMBL/GenBank/DDBJ databases">
        <authorList>
            <person name="Weinstock G."/>
            <person name="Sodergren E."/>
            <person name="Wylie T."/>
            <person name="Fulton L."/>
            <person name="Fulton R."/>
            <person name="Fronick C."/>
            <person name="O'Laughlin M."/>
            <person name="Godfrey J."/>
            <person name="Miner T."/>
            <person name="Herter B."/>
            <person name="Appelbaum E."/>
            <person name="Cordes M."/>
            <person name="Lek S."/>
            <person name="Wollam A."/>
            <person name="Pepin K.H."/>
            <person name="Palsikar V.B."/>
            <person name="Mitreva M."/>
            <person name="Wilson R.K."/>
        </authorList>
    </citation>
    <scope>NUCLEOTIDE SEQUENCE [LARGE SCALE GENOMIC DNA]</scope>
    <source>
        <strain evidence="1 2">ATCC 12856</strain>
    </source>
</reference>
<dbReference type="STRING" id="649747.HMPREF0083_00533"/>
<gene>
    <name evidence="1" type="ORF">HMPREF0083_00533</name>
</gene>
<keyword evidence="2" id="KW-1185">Reference proteome</keyword>
<dbReference type="HOGENOM" id="CLU_2679647_0_0_9"/>
<dbReference type="AlphaFoldDB" id="U1WS08"/>